<proteinExistence type="predicted"/>
<dbReference type="CTD" id="93323"/>
<feature type="compositionally biased region" description="Low complexity" evidence="1">
    <location>
        <begin position="21"/>
        <end position="34"/>
    </location>
</feature>
<evidence type="ECO:0000313" key="3">
    <source>
        <dbReference type="RefSeq" id="XP_012695046.1"/>
    </source>
</evidence>
<dbReference type="Proteomes" id="UP000515152">
    <property type="component" value="Chromosome 10"/>
</dbReference>
<organism evidence="2 3">
    <name type="scientific">Clupea harengus</name>
    <name type="common">Atlantic herring</name>
    <dbReference type="NCBI Taxonomy" id="7950"/>
    <lineage>
        <taxon>Eukaryota</taxon>
        <taxon>Metazoa</taxon>
        <taxon>Chordata</taxon>
        <taxon>Craniata</taxon>
        <taxon>Vertebrata</taxon>
        <taxon>Euteleostomi</taxon>
        <taxon>Actinopterygii</taxon>
        <taxon>Neopterygii</taxon>
        <taxon>Teleostei</taxon>
        <taxon>Clupei</taxon>
        <taxon>Clupeiformes</taxon>
        <taxon>Clupeoidei</taxon>
        <taxon>Clupeidae</taxon>
        <taxon>Clupea</taxon>
    </lineage>
</organism>
<name>A0A6P3WCW4_CLUHA</name>
<dbReference type="AlphaFoldDB" id="A0A6P3WCW4"/>
<dbReference type="OrthoDB" id="10050218at2759"/>
<dbReference type="RefSeq" id="XP_012695046.1">
    <property type="nucleotide sequence ID" value="XM_012839592.3"/>
</dbReference>
<evidence type="ECO:0000313" key="2">
    <source>
        <dbReference type="Proteomes" id="UP000515152"/>
    </source>
</evidence>
<dbReference type="GeneID" id="105910835"/>
<sequence>MANKKLTSAELHKSVLGDGKNGISGNENTSGNSGSRKKVKPTGTTVKSRYMQTTGKKPQPKPATPQKTSQNTVLQETLNCDGVLQSTILLGHALRPDFDMSAIVGKPLSPGPRNTETVEPKHSKDIIELQTFLLTYTTAKMEHNTHIMKKEAEKELLAMMEVERELQVTVHEKKRQYHLREKQKQLNNLLDAQIAALTPVAAVTSQFTQNYQMLATAVDATRHELPVKNLHLEDNREQFLEEAVSCLKRSEELLLQHTKGVDQGSESAWENLSRIKDSAQDLNQQLVRGGSDLQELSSLVSQLTVESLLEKENLLLP</sequence>
<protein>
    <submittedName>
        <fullName evidence="3">HAUS augmin-like complex subunit 8</fullName>
    </submittedName>
</protein>
<gene>
    <name evidence="3" type="primary">haus8</name>
</gene>
<accession>A0A6P3WCW4</accession>
<evidence type="ECO:0000256" key="1">
    <source>
        <dbReference type="SAM" id="MobiDB-lite"/>
    </source>
</evidence>
<keyword evidence="2" id="KW-1185">Reference proteome</keyword>
<feature type="compositionally biased region" description="Polar residues" evidence="1">
    <location>
        <begin position="42"/>
        <end position="51"/>
    </location>
</feature>
<reference evidence="3" key="1">
    <citation type="submission" date="2025-08" db="UniProtKB">
        <authorList>
            <consortium name="RefSeq"/>
        </authorList>
    </citation>
    <scope>IDENTIFICATION</scope>
</reference>
<feature type="region of interest" description="Disordered" evidence="1">
    <location>
        <begin position="1"/>
        <end position="71"/>
    </location>
</feature>
<dbReference type="KEGG" id="char:105910835"/>